<accession>A0A7G9SN43</accession>
<dbReference type="AlphaFoldDB" id="A0A7G9SN43"/>
<gene>
    <name evidence="1" type="ORF">H9L16_11355</name>
</gene>
<dbReference type="EMBL" id="CP060719">
    <property type="protein sequence ID" value="QNN69268.1"/>
    <property type="molecule type" value="Genomic_DNA"/>
</dbReference>
<dbReference type="KEGG" id="tcn:H9L16_11355"/>
<name>A0A7G9SN43_9GAMM</name>
<reference evidence="1 2" key="1">
    <citation type="submission" date="2020-08" db="EMBL/GenBank/DDBJ databases">
        <title>Genome sequence of Thermomonas carbonis KCTC 42013T.</title>
        <authorList>
            <person name="Hyun D.-W."/>
            <person name="Bae J.-W."/>
        </authorList>
    </citation>
    <scope>NUCLEOTIDE SEQUENCE [LARGE SCALE GENOMIC DNA]</scope>
    <source>
        <strain evidence="1 2">KCTC 42013</strain>
    </source>
</reference>
<protein>
    <submittedName>
        <fullName evidence="1">Uncharacterized protein</fullName>
    </submittedName>
</protein>
<dbReference type="RefSeq" id="WP_187551791.1">
    <property type="nucleotide sequence ID" value="NZ_BMZL01000002.1"/>
</dbReference>
<evidence type="ECO:0000313" key="1">
    <source>
        <dbReference type="EMBL" id="QNN69268.1"/>
    </source>
</evidence>
<evidence type="ECO:0000313" key="2">
    <source>
        <dbReference type="Proteomes" id="UP000515804"/>
    </source>
</evidence>
<dbReference type="Proteomes" id="UP000515804">
    <property type="component" value="Chromosome"/>
</dbReference>
<proteinExistence type="predicted"/>
<keyword evidence="2" id="KW-1185">Reference proteome</keyword>
<sequence>MIGNQVFHCIAVLAGLRLAATQLSVPETDLIKELSRTSRTVTEVGVFEGLTSGRIMEKMPDGGESGRCPETSGPVRLVRELGSTPPGFELQETRDTITVYRRVS</sequence>
<organism evidence="1 2">
    <name type="scientific">Thermomonas carbonis</name>
    <dbReference type="NCBI Taxonomy" id="1463158"/>
    <lineage>
        <taxon>Bacteria</taxon>
        <taxon>Pseudomonadati</taxon>
        <taxon>Pseudomonadota</taxon>
        <taxon>Gammaproteobacteria</taxon>
        <taxon>Lysobacterales</taxon>
        <taxon>Lysobacteraceae</taxon>
        <taxon>Thermomonas</taxon>
    </lineage>
</organism>